<evidence type="ECO:0000313" key="6">
    <source>
        <dbReference type="Proteomes" id="UP001347796"/>
    </source>
</evidence>
<keyword evidence="3" id="KW-0472">Membrane</keyword>
<evidence type="ECO:0000313" key="5">
    <source>
        <dbReference type="EMBL" id="KAK6178448.1"/>
    </source>
</evidence>
<evidence type="ECO:0000256" key="1">
    <source>
        <dbReference type="ARBA" id="ARBA00023157"/>
    </source>
</evidence>
<dbReference type="InterPro" id="IPR000436">
    <property type="entry name" value="Sushi_SCR_CCP_dom"/>
</dbReference>
<keyword evidence="2" id="KW-0768">Sushi</keyword>
<dbReference type="PROSITE" id="PS50923">
    <property type="entry name" value="SUSHI"/>
    <property type="match status" value="1"/>
</dbReference>
<dbReference type="Proteomes" id="UP001347796">
    <property type="component" value="Unassembled WGS sequence"/>
</dbReference>
<name>A0AAN8JR15_PATCE</name>
<dbReference type="AlphaFoldDB" id="A0AAN8JR15"/>
<sequence length="196" mass="21716">MSSCTELVLGSGIEASSTNRTNGADITLTCVDFAHRIVGNGSVTCNAGTWSVDTSKVKCEWSWDFSTHEKLVFGTSIAAVGFVILMIIVIVIAYCVCYRRRNEDDKSGFDDNVSPHLKNENYDHYGNAVSVGSTDPSNNAYYAYQEHPESPKNNNWGYDNWGQDAPTSDVSGINKPWMGYIPRPKIADNNRTYYNS</sequence>
<keyword evidence="6" id="KW-1185">Reference proteome</keyword>
<feature type="transmembrane region" description="Helical" evidence="3">
    <location>
        <begin position="71"/>
        <end position="97"/>
    </location>
</feature>
<keyword evidence="3" id="KW-0812">Transmembrane</keyword>
<comment type="caution">
    <text evidence="5">The sequence shown here is derived from an EMBL/GenBank/DDBJ whole genome shotgun (WGS) entry which is preliminary data.</text>
</comment>
<feature type="domain" description="Sushi" evidence="4">
    <location>
        <begin position="2"/>
        <end position="61"/>
    </location>
</feature>
<evidence type="ECO:0000259" key="4">
    <source>
        <dbReference type="PROSITE" id="PS50923"/>
    </source>
</evidence>
<dbReference type="EMBL" id="JAZGQO010000009">
    <property type="protein sequence ID" value="KAK6178448.1"/>
    <property type="molecule type" value="Genomic_DNA"/>
</dbReference>
<comment type="caution">
    <text evidence="2">Lacks conserved residue(s) required for the propagation of feature annotation.</text>
</comment>
<keyword evidence="1" id="KW-1015">Disulfide bond</keyword>
<gene>
    <name evidence="5" type="ORF">SNE40_013237</name>
</gene>
<accession>A0AAN8JR15</accession>
<proteinExistence type="predicted"/>
<reference evidence="5 6" key="1">
    <citation type="submission" date="2024-01" db="EMBL/GenBank/DDBJ databases">
        <title>The genome of the rayed Mediterranean limpet Patella caerulea (Linnaeus, 1758).</title>
        <authorList>
            <person name="Anh-Thu Weber A."/>
            <person name="Halstead-Nussloch G."/>
        </authorList>
    </citation>
    <scope>NUCLEOTIDE SEQUENCE [LARGE SCALE GENOMIC DNA]</scope>
    <source>
        <strain evidence="5">AATW-2023a</strain>
        <tissue evidence="5">Whole specimen</tissue>
    </source>
</reference>
<keyword evidence="3" id="KW-1133">Transmembrane helix</keyword>
<organism evidence="5 6">
    <name type="scientific">Patella caerulea</name>
    <name type="common">Rayed Mediterranean limpet</name>
    <dbReference type="NCBI Taxonomy" id="87958"/>
    <lineage>
        <taxon>Eukaryota</taxon>
        <taxon>Metazoa</taxon>
        <taxon>Spiralia</taxon>
        <taxon>Lophotrochozoa</taxon>
        <taxon>Mollusca</taxon>
        <taxon>Gastropoda</taxon>
        <taxon>Patellogastropoda</taxon>
        <taxon>Patelloidea</taxon>
        <taxon>Patellidae</taxon>
        <taxon>Patella</taxon>
    </lineage>
</organism>
<evidence type="ECO:0000256" key="3">
    <source>
        <dbReference type="SAM" id="Phobius"/>
    </source>
</evidence>
<protein>
    <recommendedName>
        <fullName evidence="4">Sushi domain-containing protein</fullName>
    </recommendedName>
</protein>
<evidence type="ECO:0000256" key="2">
    <source>
        <dbReference type="PROSITE-ProRule" id="PRU00302"/>
    </source>
</evidence>